<gene>
    <name evidence="9" type="ORF">HF519_04275</name>
</gene>
<keyword evidence="7" id="KW-0460">Magnesium</keyword>
<dbReference type="InterPro" id="IPR001453">
    <property type="entry name" value="MoaB/Mog_dom"/>
</dbReference>
<dbReference type="InterPro" id="IPR038987">
    <property type="entry name" value="MoeA-like"/>
</dbReference>
<comment type="similarity">
    <text evidence="3 7">Belongs to the MoeA family.</text>
</comment>
<dbReference type="RefSeq" id="WP_169410311.1">
    <property type="nucleotide sequence ID" value="NZ_JAAXKZ010000009.1"/>
</dbReference>
<dbReference type="InterPro" id="IPR036688">
    <property type="entry name" value="MoeA_C_domain_IV_sf"/>
</dbReference>
<keyword evidence="10" id="KW-1185">Reference proteome</keyword>
<protein>
    <recommendedName>
        <fullName evidence="7">Molybdopterin molybdenumtransferase</fullName>
        <ecNumber evidence="7">2.10.1.1</ecNumber>
    </recommendedName>
</protein>
<comment type="caution">
    <text evidence="9">The sequence shown here is derived from an EMBL/GenBank/DDBJ whole genome shotgun (WGS) entry which is preliminary data.</text>
</comment>
<dbReference type="SUPFAM" id="SSF53850">
    <property type="entry name" value="Periplasmic binding protein-like II"/>
    <property type="match status" value="1"/>
</dbReference>
<evidence type="ECO:0000256" key="4">
    <source>
        <dbReference type="ARBA" id="ARBA00022505"/>
    </source>
</evidence>
<dbReference type="GO" id="GO:0006777">
    <property type="term" value="P:Mo-molybdopterin cofactor biosynthetic process"/>
    <property type="evidence" value="ECO:0007669"/>
    <property type="project" value="UniProtKB-UniRule"/>
</dbReference>
<dbReference type="Gene3D" id="2.40.340.10">
    <property type="entry name" value="MoeA, C-terminal, domain IV"/>
    <property type="match status" value="1"/>
</dbReference>
<keyword evidence="4 7" id="KW-0500">Molybdenum</keyword>
<dbReference type="Gene3D" id="2.170.190.11">
    <property type="entry name" value="Molybdopterin biosynthesis moea protein, domain 3"/>
    <property type="match status" value="1"/>
</dbReference>
<dbReference type="GO" id="GO:0005829">
    <property type="term" value="C:cytosol"/>
    <property type="evidence" value="ECO:0007669"/>
    <property type="project" value="TreeGrafter"/>
</dbReference>
<dbReference type="SMART" id="SM00852">
    <property type="entry name" value="MoCF_biosynth"/>
    <property type="match status" value="1"/>
</dbReference>
<name>A0A848DE00_9PSEU</name>
<dbReference type="Gene3D" id="3.90.105.10">
    <property type="entry name" value="Molybdopterin biosynthesis moea protein, domain 2"/>
    <property type="match status" value="1"/>
</dbReference>
<dbReference type="GO" id="GO:0046872">
    <property type="term" value="F:metal ion binding"/>
    <property type="evidence" value="ECO:0007669"/>
    <property type="project" value="UniProtKB-UniRule"/>
</dbReference>
<dbReference type="NCBIfam" id="NF011068">
    <property type="entry name" value="PRK14498.1"/>
    <property type="match status" value="1"/>
</dbReference>
<evidence type="ECO:0000313" key="10">
    <source>
        <dbReference type="Proteomes" id="UP000586918"/>
    </source>
</evidence>
<dbReference type="Gene3D" id="3.40.980.10">
    <property type="entry name" value="MoaB/Mog-like domain"/>
    <property type="match status" value="1"/>
</dbReference>
<comment type="cofactor">
    <cofactor evidence="7">
        <name>Mg(2+)</name>
        <dbReference type="ChEBI" id="CHEBI:18420"/>
    </cofactor>
</comment>
<dbReference type="InterPro" id="IPR024370">
    <property type="entry name" value="PBP_domain"/>
</dbReference>
<comment type="pathway">
    <text evidence="2 7">Cofactor biosynthesis; molybdopterin biosynthesis.</text>
</comment>
<feature type="domain" description="MoaB/Mog" evidence="8">
    <location>
        <begin position="179"/>
        <end position="319"/>
    </location>
</feature>
<proteinExistence type="inferred from homology"/>
<comment type="function">
    <text evidence="1 7">Catalyzes the insertion of molybdate into adenylated molybdopterin with the concomitant release of AMP.</text>
</comment>
<evidence type="ECO:0000256" key="2">
    <source>
        <dbReference type="ARBA" id="ARBA00005046"/>
    </source>
</evidence>
<evidence type="ECO:0000256" key="5">
    <source>
        <dbReference type="ARBA" id="ARBA00023150"/>
    </source>
</evidence>
<dbReference type="Pfam" id="PF03453">
    <property type="entry name" value="MoeA_N"/>
    <property type="match status" value="1"/>
</dbReference>
<dbReference type="Proteomes" id="UP000586918">
    <property type="component" value="Unassembled WGS sequence"/>
</dbReference>
<evidence type="ECO:0000256" key="6">
    <source>
        <dbReference type="ARBA" id="ARBA00047317"/>
    </source>
</evidence>
<organism evidence="9 10">
    <name type="scientific">Pseudonocardia bannensis</name>
    <dbReference type="NCBI Taxonomy" id="630973"/>
    <lineage>
        <taxon>Bacteria</taxon>
        <taxon>Bacillati</taxon>
        <taxon>Actinomycetota</taxon>
        <taxon>Actinomycetes</taxon>
        <taxon>Pseudonocardiales</taxon>
        <taxon>Pseudonocardiaceae</taxon>
        <taxon>Pseudonocardia</taxon>
    </lineage>
</organism>
<reference evidence="9 10" key="1">
    <citation type="submission" date="2020-04" db="EMBL/GenBank/DDBJ databases">
        <authorList>
            <person name="Klaysubun C."/>
            <person name="Duangmal K."/>
            <person name="Lipun K."/>
        </authorList>
    </citation>
    <scope>NUCLEOTIDE SEQUENCE [LARGE SCALE GENOMIC DNA]</scope>
    <source>
        <strain evidence="9 10">DSM 45300</strain>
    </source>
</reference>
<dbReference type="SUPFAM" id="SSF63867">
    <property type="entry name" value="MoeA C-terminal domain-like"/>
    <property type="match status" value="1"/>
</dbReference>
<sequence>MSAESPFVSDVPAAAALDAWREARAAAGCPARVDAIRVPVGAAVGRVTAEPVWARRSSPAFDSAGMDGIAVRAADTVGAAETTPVLLAVGEFEVVDTGDPLPAGYDAVVMREQVHRTGDGAAELRAAVPPYQHVRSIGEDISATELLLPEGHRLRPVDVAACAAAGATELVVRRPPLVVIVPTGDEIRPIGTEPAPGEILDTNSLMLAAQAREVGCDARVTEIVVDDPDAISAALRAAAVDADLVILVAGSSAGRDDYTARVVAGAGTLAVHGVAVRPGHPVVLGVVAGTPATPVLGAPGYPVSAALTFDIFAAPLLADLEGAAPRERPSATARLARKLPSAIGMDDWVRVRLGRVQGEVVATPLPRGAGVLTSLVRADGLLVVPAGLEGHHAGEQVRVELLRGLGEIGHTIVAIGSHDLVLDLAASALRATDPLVTLASSNVGSLGGLVALRDGLCHIAGSHLLDPATGEYTLPYVDKLLGAGPDVAVVRLVHRDQGLIVAPGNPLGLSGVEDLTRAGLRYVNRQRGAGTRALLDHELARRGIDFAEVSGYSREEHTHLGVAAAVAAGRADTGMGILAAARAFGLDFVPVAREPYDLVLRTSTVADDLLAPLWALLERPEFRASVEALGGYSCAETGRRIR</sequence>
<dbReference type="InterPro" id="IPR036135">
    <property type="entry name" value="MoeA_linker/N_sf"/>
</dbReference>
<evidence type="ECO:0000256" key="7">
    <source>
        <dbReference type="RuleBase" id="RU365090"/>
    </source>
</evidence>
<dbReference type="SUPFAM" id="SSF53218">
    <property type="entry name" value="Molybdenum cofactor biosynthesis proteins"/>
    <property type="match status" value="1"/>
</dbReference>
<evidence type="ECO:0000256" key="1">
    <source>
        <dbReference type="ARBA" id="ARBA00002901"/>
    </source>
</evidence>
<keyword evidence="7" id="KW-0479">Metal-binding</keyword>
<dbReference type="InterPro" id="IPR005110">
    <property type="entry name" value="MoeA_linker/N"/>
</dbReference>
<dbReference type="UniPathway" id="UPA00344"/>
<keyword evidence="5 7" id="KW-0501">Molybdenum cofactor biosynthesis</keyword>
<evidence type="ECO:0000259" key="8">
    <source>
        <dbReference type="SMART" id="SM00852"/>
    </source>
</evidence>
<dbReference type="Pfam" id="PF03454">
    <property type="entry name" value="MoeA_C"/>
    <property type="match status" value="1"/>
</dbReference>
<evidence type="ECO:0000313" key="9">
    <source>
        <dbReference type="EMBL" id="NMH90812.1"/>
    </source>
</evidence>
<dbReference type="PANTHER" id="PTHR10192:SF16">
    <property type="entry name" value="MOLYBDOPTERIN MOLYBDENUMTRANSFERASE"/>
    <property type="match status" value="1"/>
</dbReference>
<dbReference type="SUPFAM" id="SSF63882">
    <property type="entry name" value="MoeA N-terminal region -like"/>
    <property type="match status" value="1"/>
</dbReference>
<dbReference type="CDD" id="cd00887">
    <property type="entry name" value="MoeA"/>
    <property type="match status" value="1"/>
</dbReference>
<evidence type="ECO:0000256" key="3">
    <source>
        <dbReference type="ARBA" id="ARBA00010763"/>
    </source>
</evidence>
<dbReference type="InterPro" id="IPR005111">
    <property type="entry name" value="MoeA_C_domain_IV"/>
</dbReference>
<dbReference type="EMBL" id="JAAXKZ010000009">
    <property type="protein sequence ID" value="NMH90812.1"/>
    <property type="molecule type" value="Genomic_DNA"/>
</dbReference>
<dbReference type="AlphaFoldDB" id="A0A848DE00"/>
<accession>A0A848DE00</accession>
<dbReference type="GO" id="GO:0061599">
    <property type="term" value="F:molybdopterin molybdotransferase activity"/>
    <property type="evidence" value="ECO:0007669"/>
    <property type="project" value="UniProtKB-UniRule"/>
</dbReference>
<dbReference type="PANTHER" id="PTHR10192">
    <property type="entry name" value="MOLYBDOPTERIN BIOSYNTHESIS PROTEIN"/>
    <property type="match status" value="1"/>
</dbReference>
<keyword evidence="7" id="KW-0808">Transferase</keyword>
<dbReference type="EC" id="2.10.1.1" evidence="7"/>
<comment type="catalytic activity">
    <reaction evidence="6">
        <text>adenylyl-molybdopterin + molybdate = Mo-molybdopterin + AMP + H(+)</text>
        <dbReference type="Rhea" id="RHEA:35047"/>
        <dbReference type="ChEBI" id="CHEBI:15378"/>
        <dbReference type="ChEBI" id="CHEBI:36264"/>
        <dbReference type="ChEBI" id="CHEBI:62727"/>
        <dbReference type="ChEBI" id="CHEBI:71302"/>
        <dbReference type="ChEBI" id="CHEBI:456215"/>
        <dbReference type="EC" id="2.10.1.1"/>
    </reaction>
</comment>
<dbReference type="Pfam" id="PF00994">
    <property type="entry name" value="MoCF_biosynth"/>
    <property type="match status" value="1"/>
</dbReference>
<dbReference type="Pfam" id="PF12727">
    <property type="entry name" value="PBP_like"/>
    <property type="match status" value="1"/>
</dbReference>
<dbReference type="InterPro" id="IPR036425">
    <property type="entry name" value="MoaB/Mog-like_dom_sf"/>
</dbReference>